<protein>
    <submittedName>
        <fullName evidence="1">Uncharacterized protein</fullName>
    </submittedName>
</protein>
<organism evidence="1 2">
    <name type="scientific">Oceanospirillum sediminis</name>
    <dbReference type="NCBI Taxonomy" id="2760088"/>
    <lineage>
        <taxon>Bacteria</taxon>
        <taxon>Pseudomonadati</taxon>
        <taxon>Pseudomonadota</taxon>
        <taxon>Gammaproteobacteria</taxon>
        <taxon>Oceanospirillales</taxon>
        <taxon>Oceanospirillaceae</taxon>
        <taxon>Oceanospirillum</taxon>
    </lineage>
</organism>
<gene>
    <name evidence="1" type="ORF">H4O21_04940</name>
</gene>
<accession>A0A839IML7</accession>
<dbReference type="EMBL" id="JACJFM010000004">
    <property type="protein sequence ID" value="MBB1485960.1"/>
    <property type="molecule type" value="Genomic_DNA"/>
</dbReference>
<keyword evidence="2" id="KW-1185">Reference proteome</keyword>
<name>A0A839IML7_9GAMM</name>
<comment type="caution">
    <text evidence="1">The sequence shown here is derived from an EMBL/GenBank/DDBJ whole genome shotgun (WGS) entry which is preliminary data.</text>
</comment>
<evidence type="ECO:0000313" key="1">
    <source>
        <dbReference type="EMBL" id="MBB1485960.1"/>
    </source>
</evidence>
<sequence length="74" mass="8273">MLINISHGLSVKKHEANGYTQWVGFTAAPDNHNKRPMWKKATGLMSVADIMGWLKAEYPQSGMCEKFSEMTLSA</sequence>
<proteinExistence type="predicted"/>
<dbReference type="RefSeq" id="WP_182807741.1">
    <property type="nucleotide sequence ID" value="NZ_JACJFM010000004.1"/>
</dbReference>
<dbReference type="Proteomes" id="UP000565262">
    <property type="component" value="Unassembled WGS sequence"/>
</dbReference>
<reference evidence="1 2" key="1">
    <citation type="submission" date="2020-08" db="EMBL/GenBank/DDBJ databases">
        <title>Oceanospirillum sp. nov. isolated from marine sediment.</title>
        <authorList>
            <person name="Ji X."/>
        </authorList>
    </citation>
    <scope>NUCLEOTIDE SEQUENCE [LARGE SCALE GENOMIC DNA]</scope>
    <source>
        <strain evidence="1 2">D5</strain>
    </source>
</reference>
<evidence type="ECO:0000313" key="2">
    <source>
        <dbReference type="Proteomes" id="UP000565262"/>
    </source>
</evidence>
<dbReference type="AlphaFoldDB" id="A0A839IML7"/>